<gene>
    <name evidence="7" type="ORF">K491DRAFT_563617</name>
</gene>
<evidence type="ECO:0000313" key="8">
    <source>
        <dbReference type="Proteomes" id="UP000799324"/>
    </source>
</evidence>
<dbReference type="OrthoDB" id="60033at2759"/>
<dbReference type="SMART" id="SM00387">
    <property type="entry name" value="HATPase_c"/>
    <property type="match status" value="1"/>
</dbReference>
<dbReference type="Pfam" id="PF02518">
    <property type="entry name" value="HATPase_c"/>
    <property type="match status" value="1"/>
</dbReference>
<feature type="modified residue" description="4-aspartylphosphate" evidence="2">
    <location>
        <position position="1146"/>
    </location>
</feature>
<dbReference type="InterPro" id="IPR003594">
    <property type="entry name" value="HATPase_dom"/>
</dbReference>
<feature type="compositionally biased region" description="Low complexity" evidence="4">
    <location>
        <begin position="135"/>
        <end position="147"/>
    </location>
</feature>
<dbReference type="InterPro" id="IPR029016">
    <property type="entry name" value="GAF-like_dom_sf"/>
</dbReference>
<dbReference type="SMART" id="SM00448">
    <property type="entry name" value="REC"/>
    <property type="match status" value="1"/>
</dbReference>
<dbReference type="PROSITE" id="PS50109">
    <property type="entry name" value="HIS_KIN"/>
    <property type="match status" value="1"/>
</dbReference>
<dbReference type="InterPro" id="IPR050956">
    <property type="entry name" value="2C_system_His_kinase"/>
</dbReference>
<dbReference type="Gene3D" id="1.10.287.130">
    <property type="match status" value="1"/>
</dbReference>
<dbReference type="InterPro" id="IPR035965">
    <property type="entry name" value="PAS-like_dom_sf"/>
</dbReference>
<dbReference type="InterPro" id="IPR005467">
    <property type="entry name" value="His_kinase_dom"/>
</dbReference>
<dbReference type="CDD" id="cd00082">
    <property type="entry name" value="HisKA"/>
    <property type="match status" value="1"/>
</dbReference>
<dbReference type="SUPFAM" id="SSF55874">
    <property type="entry name" value="ATPase domain of HSP90 chaperone/DNA topoisomerase II/histidine kinase"/>
    <property type="match status" value="1"/>
</dbReference>
<evidence type="ECO:0000259" key="5">
    <source>
        <dbReference type="PROSITE" id="PS50109"/>
    </source>
</evidence>
<keyword evidence="1 2" id="KW-0597">Phosphoprotein</keyword>
<evidence type="ECO:0000256" key="4">
    <source>
        <dbReference type="SAM" id="MobiDB-lite"/>
    </source>
</evidence>
<dbReference type="InterPro" id="IPR001789">
    <property type="entry name" value="Sig_transdc_resp-reg_receiver"/>
</dbReference>
<dbReference type="SUPFAM" id="SSF55785">
    <property type="entry name" value="PYP-like sensor domain (PAS domain)"/>
    <property type="match status" value="1"/>
</dbReference>
<dbReference type="InterPro" id="IPR004358">
    <property type="entry name" value="Sig_transdc_His_kin-like_C"/>
</dbReference>
<evidence type="ECO:0000313" key="7">
    <source>
        <dbReference type="EMBL" id="KAF2654672.1"/>
    </source>
</evidence>
<dbReference type="SUPFAM" id="SSF52172">
    <property type="entry name" value="CheY-like"/>
    <property type="match status" value="1"/>
</dbReference>
<feature type="coiled-coil region" evidence="3">
    <location>
        <begin position="550"/>
        <end position="577"/>
    </location>
</feature>
<dbReference type="Gene3D" id="3.30.565.10">
    <property type="entry name" value="Histidine kinase-like ATPase, C-terminal domain"/>
    <property type="match status" value="1"/>
</dbReference>
<dbReference type="Proteomes" id="UP000799324">
    <property type="component" value="Unassembled WGS sequence"/>
</dbReference>
<dbReference type="PRINTS" id="PR00344">
    <property type="entry name" value="BCTRLSENSOR"/>
</dbReference>
<dbReference type="AlphaFoldDB" id="A0A6A6T4S3"/>
<name>A0A6A6T4S3_9PLEO</name>
<dbReference type="Gene3D" id="3.30.450.20">
    <property type="entry name" value="PAS domain"/>
    <property type="match status" value="2"/>
</dbReference>
<proteinExistence type="predicted"/>
<dbReference type="Gene3D" id="3.30.450.40">
    <property type="match status" value="1"/>
</dbReference>
<dbReference type="PROSITE" id="PS50110">
    <property type="entry name" value="RESPONSE_REGULATORY"/>
    <property type="match status" value="1"/>
</dbReference>
<dbReference type="SUPFAM" id="SSF55781">
    <property type="entry name" value="GAF domain-like"/>
    <property type="match status" value="1"/>
</dbReference>
<dbReference type="Pfam" id="PF26131">
    <property type="entry name" value="PAS-like"/>
    <property type="match status" value="1"/>
</dbReference>
<sequence>SIRSISELKRVSSRKDLAAFTLLDALAFDERPSFVVNSSNEPLQHIPLDMVYCNPALAANDELLAKLKEKDDPSVMFTDIHSGFRSWLYNTSDQQATRGARGTYIYEGHIWSVVKVDQYLVVSGVYNPTPRSEWAGRSGSSSQARQSTIDPREHKEPKNLPQLVQERLPSVPADTPIASTPIREALYCATQFGPYDCTLDTPPPHPSAHIQYFRSVDWESTPLGPMCSWSPQLRCIVNIIMVDTYPGVLFWGEEVAMIYNESYIELISLLHPCMGQSARVAAKDYWQNFQPIIDHINATGEALIEHDLPMFLDRHGFLEETFFSFQFIPILSDSGHIAGYYQPLIETMKNNLLERRVSSLVEIGSQAAKARDLETYWDLVLNAIATNDNDTPFALLYTTATRPGPDMPGFPEPSQYKLRGSIGVEAGHAMAPRTIDYTHGSHIFKPYLVKAAKSRRPTLLHFEEIDMPDSMLDGIHWKGYGDRCRCVIVCPILPTTGEQVLGFLILGVNPRRPFDNEYQQFIHVMNRILATSLASVVLFDEEMRQKEDVIGQAARIEEQLRAELAAKEQKFQRWAARSDVAVFIMDPQGNYIYRNQRWYDIFNVARGINDVMEAWQSIVFAEDIAYCEGLFAKLVVDKAHISFELKTKMAWTPPEALPQSENTQEHYRWVLCSAYPELDANSNITEIVGNVTDISKQKWAEGVQKQRSENAMESKKHLEHFMDTVSHEMRNPLSAIMQCADGILTSYYPAEGELHVPSPTTYSDLLDQTLDAAQTIAQCTQHMKRIVDDILTISKLDSGLLVITPVDTQADSVAFHAVKMFEAEAKAAGVHLEFKVEPSYRDLEVDWVSLDPTRLLQVLINLITNAVKFTRLEARRRVTVTISASLDEPKSDPDGLHFNENKLVSNDRHMEEDWKQGSTLYLQFSVIDTGRGLSDDEQRNLFARFSQASPRTHIHYGGSGLGLFISRRLTELQGGSIGLTSTLNQGSTFSFYIKVRRVKASSVRRGSVPTALPEDIRHRRSSEDNANGTLGSVRPSAVPRRESAAHPTVPPEAIAPPSPPFEQLERTKSNISETLHVLVVEDNLVNQKVLAKQLKNLGCVVSVANHGGEALKFLEKTRHWNHGDAHTQHPTILPDLPLDLHLILMDWEMPIMNGLAATTRIRELERDGRLSARVPVIGITANVRQQQIQTAMEAGMDDVVGKPFRVKELVDRMRGVV</sequence>
<dbReference type="InterPro" id="IPR036890">
    <property type="entry name" value="HATPase_C_sf"/>
</dbReference>
<feature type="domain" description="Histidine kinase" evidence="5">
    <location>
        <begin position="724"/>
        <end position="997"/>
    </location>
</feature>
<dbReference type="InterPro" id="IPR003661">
    <property type="entry name" value="HisK_dim/P_dom"/>
</dbReference>
<dbReference type="InterPro" id="IPR058846">
    <property type="entry name" value="PAS-like"/>
</dbReference>
<reference evidence="7" key="1">
    <citation type="journal article" date="2020" name="Stud. Mycol.">
        <title>101 Dothideomycetes genomes: a test case for predicting lifestyles and emergence of pathogens.</title>
        <authorList>
            <person name="Haridas S."/>
            <person name="Albert R."/>
            <person name="Binder M."/>
            <person name="Bloem J."/>
            <person name="Labutti K."/>
            <person name="Salamov A."/>
            <person name="Andreopoulos B."/>
            <person name="Baker S."/>
            <person name="Barry K."/>
            <person name="Bills G."/>
            <person name="Bluhm B."/>
            <person name="Cannon C."/>
            <person name="Castanera R."/>
            <person name="Culley D."/>
            <person name="Daum C."/>
            <person name="Ezra D."/>
            <person name="Gonzalez J."/>
            <person name="Henrissat B."/>
            <person name="Kuo A."/>
            <person name="Liang C."/>
            <person name="Lipzen A."/>
            <person name="Lutzoni F."/>
            <person name="Magnuson J."/>
            <person name="Mondo S."/>
            <person name="Nolan M."/>
            <person name="Ohm R."/>
            <person name="Pangilinan J."/>
            <person name="Park H.-J."/>
            <person name="Ramirez L."/>
            <person name="Alfaro M."/>
            <person name="Sun H."/>
            <person name="Tritt A."/>
            <person name="Yoshinaga Y."/>
            <person name="Zwiers L.-H."/>
            <person name="Turgeon B."/>
            <person name="Goodwin S."/>
            <person name="Spatafora J."/>
            <person name="Crous P."/>
            <person name="Grigoriev I."/>
        </authorList>
    </citation>
    <scope>NUCLEOTIDE SEQUENCE</scope>
    <source>
        <strain evidence="7">CBS 122681</strain>
    </source>
</reference>
<dbReference type="SMART" id="SM00388">
    <property type="entry name" value="HisKA"/>
    <property type="match status" value="1"/>
</dbReference>
<keyword evidence="3" id="KW-0175">Coiled coil</keyword>
<evidence type="ECO:0000256" key="3">
    <source>
        <dbReference type="SAM" id="Coils"/>
    </source>
</evidence>
<dbReference type="GO" id="GO:0000155">
    <property type="term" value="F:phosphorelay sensor kinase activity"/>
    <property type="evidence" value="ECO:0007669"/>
    <property type="project" value="InterPro"/>
</dbReference>
<evidence type="ECO:0000256" key="2">
    <source>
        <dbReference type="PROSITE-ProRule" id="PRU00169"/>
    </source>
</evidence>
<dbReference type="PANTHER" id="PTHR43719:SF30">
    <property type="entry name" value="TWO-COMPONENT SYSTEM RESPONSE REGULATOR"/>
    <property type="match status" value="1"/>
</dbReference>
<dbReference type="SUPFAM" id="SSF47384">
    <property type="entry name" value="Homodimeric domain of signal transducing histidine kinase"/>
    <property type="match status" value="1"/>
</dbReference>
<evidence type="ECO:0000256" key="1">
    <source>
        <dbReference type="ARBA" id="ARBA00022553"/>
    </source>
</evidence>
<feature type="non-terminal residue" evidence="7">
    <location>
        <position position="1217"/>
    </location>
</feature>
<organism evidence="7 8">
    <name type="scientific">Lophiostoma macrostomum CBS 122681</name>
    <dbReference type="NCBI Taxonomy" id="1314788"/>
    <lineage>
        <taxon>Eukaryota</taxon>
        <taxon>Fungi</taxon>
        <taxon>Dikarya</taxon>
        <taxon>Ascomycota</taxon>
        <taxon>Pezizomycotina</taxon>
        <taxon>Dothideomycetes</taxon>
        <taxon>Pleosporomycetidae</taxon>
        <taxon>Pleosporales</taxon>
        <taxon>Lophiostomataceae</taxon>
        <taxon>Lophiostoma</taxon>
    </lineage>
</organism>
<feature type="compositionally biased region" description="Pro residues" evidence="4">
    <location>
        <begin position="1048"/>
        <end position="1060"/>
    </location>
</feature>
<feature type="region of interest" description="Disordered" evidence="4">
    <location>
        <begin position="131"/>
        <end position="165"/>
    </location>
</feature>
<feature type="domain" description="Response regulatory" evidence="6">
    <location>
        <begin position="1076"/>
        <end position="1217"/>
    </location>
</feature>
<protein>
    <submittedName>
        <fullName evidence="7">Putative histidine kinase HHK11p</fullName>
    </submittedName>
</protein>
<dbReference type="InterPro" id="IPR036097">
    <property type="entry name" value="HisK_dim/P_sf"/>
</dbReference>
<dbReference type="EMBL" id="MU004360">
    <property type="protein sequence ID" value="KAF2654672.1"/>
    <property type="molecule type" value="Genomic_DNA"/>
</dbReference>
<evidence type="ECO:0000259" key="6">
    <source>
        <dbReference type="PROSITE" id="PS50110"/>
    </source>
</evidence>
<dbReference type="CDD" id="cd17546">
    <property type="entry name" value="REC_hyHK_CKI1_RcsC-like"/>
    <property type="match status" value="1"/>
</dbReference>
<feature type="non-terminal residue" evidence="7">
    <location>
        <position position="1"/>
    </location>
</feature>
<dbReference type="InterPro" id="IPR011006">
    <property type="entry name" value="CheY-like_superfamily"/>
</dbReference>
<dbReference type="PANTHER" id="PTHR43719">
    <property type="entry name" value="TWO-COMPONENT HISTIDINE KINASE"/>
    <property type="match status" value="1"/>
</dbReference>
<dbReference type="Gene3D" id="3.40.50.2300">
    <property type="match status" value="1"/>
</dbReference>
<dbReference type="Pfam" id="PF00512">
    <property type="entry name" value="HisKA"/>
    <property type="match status" value="1"/>
</dbReference>
<keyword evidence="7" id="KW-0418">Kinase</keyword>
<keyword evidence="7" id="KW-0808">Transferase</keyword>
<accession>A0A6A6T4S3</accession>
<feature type="compositionally biased region" description="Basic and acidic residues" evidence="4">
    <location>
        <begin position="1014"/>
        <end position="1023"/>
    </location>
</feature>
<dbReference type="Pfam" id="PF00072">
    <property type="entry name" value="Response_reg"/>
    <property type="match status" value="1"/>
</dbReference>
<keyword evidence="8" id="KW-1185">Reference proteome</keyword>
<dbReference type="CDD" id="cd16922">
    <property type="entry name" value="HATPase_EvgS-ArcB-TorS-like"/>
    <property type="match status" value="1"/>
</dbReference>
<feature type="region of interest" description="Disordered" evidence="4">
    <location>
        <begin position="1004"/>
        <end position="1064"/>
    </location>
</feature>